<proteinExistence type="predicted"/>
<sequence>YVVLVCLCFILYLSSQSPCPTLTLVSTFPPSSQAEGFKEQGNALYSKKEYSEAFNFYTKAIDACPRNPSYYGNRAATLMMLSRFREALEDSQQAVRLDDCFMKGHLREGKCHLSLGNAMAASRCFQKVLELEPSNREAQQENKNAAALLEFERMADFGFEKRDFRKVVFCMDRALAVASACHRFKILKAECLALLGRYPEAQSVASDILRMDSTNADALYVRGLCLYYEDCIDKAVQFFIQALRMAPDHEKARLACRNAKALKAKKEEGNQAFKNNNYEAAYQLYTEALAIDPNNIKTNAKLYCNRATAGAKLKKLNQAIEDCTSAIKLDDTYIKAYLRRAQCYMDTEQYEEAVRDYEKVYQTEKTSDHKQLLKTAQLELKKSKRKDYYKVLGVGKNATDDEIKKAYRKRALMHHPDRHSAATPEVQKEEEKKFKEVGEAFTVLSDPKKKIRYDNGHDLDDDGCCDGRGLSLEATVEDTLLIPVQILDLEISFSNSAKAKEHAGTWSPAAERIKSDPQSPPDAHTPEWDPAFLMCPVLSCAAMSAKAISEQTGKEFLYKYICTSAAVQNRFRYATVTAETDWDRLTQEHPWLLTERLVVKPDQLIKRRGKLGLVGIDLDLQGVREWLKARLMRETTVSKPLSDLVGKAKGVLKNFLIEPFVPHTQEEEFYVCIYATREGDHVLFHHEGGVEVGDVDAKAQKLLVAVDEKLSEDQVTEQLLTHVPDDKKEVLASFIVGLFNLFEDLYFTYLEINPLVVTQDGVYVLDMAAKIDATADYICKAKWGDVEFPPPFGREAYPEEAYIADLDAKSGASLKLTLLNPRGRIWTMVAGGGASVVYSDTICDLGGVDELANYGEYSGAPSEQQTYDYAKTILSLMTREKHPQGKVLIIGGSIANFTNVAATFKGIVRAIKDYQGPLKEHEVTIFVRRGGPNYQEGLRVMGEVGKTTGIPIHVFGTETHMTAIVGMALGHRPIPNQPPMDAHTANFLLNASNSAMTPSTTRTASFSEPRTSNDVTPAKKSKAGLPAAKATTLFRKHTKTIVWGMQTRAVQGMLDFDYVCSREEPSVAAMVYPFTGDHKQKFYWGHKEILLPVYKNMADAMKKHSDVDVLISFASLRSAFDSTLEAMQYPQIHTIAIIAEGIPEAQTRKMIKIADEKGVTIIGPATVGGIKPGCFKIGNTGGMLDNILASKLYRPGSVAYVSRSGGMSNELNNIISRTTDGVYEGVAIGGDRYPGSTFMDHVLRYQDTPGIKMIVMLGEVGEALLEAQRSTRSAKAFREGRITKPVVCWCIGTCATMFASEVQFGHAGACANQASETAVAKNQALRDAGAYVPKSFDELGDVIKTVYDELVANGTIIPAQEVPPPTVPMDYSWARELGLIRKPASFMTSICDERGQELIYAGMPITEVFKEEMGLGGVLGLLWFQRRLPRYACQFIEMCLMVTADHGPAVSGAHNTIVCARAGKDLISSLTSGLLTIGDRFGGALDAAAKQFSKAFDSGMLPMDFVNKMKKDGKLIMGIGHRVKSINNPDMRVQILKDFVKQHFTSTQLLDYALDVEKITTSKKPNLILNVDGFIGVAFVDLLRTCGGFTRDEADEFVEIGALNGIFVLGRSMGFIGHYLDQKRLKQGLYRHPWDDISYVLPEHMSM</sequence>
<dbReference type="EMBL" id="CM041542">
    <property type="protein sequence ID" value="KAI3365221.1"/>
    <property type="molecule type" value="Genomic_DNA"/>
</dbReference>
<reference evidence="1" key="1">
    <citation type="submission" date="2022-04" db="EMBL/GenBank/DDBJ databases">
        <title>Jade perch genome.</title>
        <authorList>
            <person name="Chao B."/>
        </authorList>
    </citation>
    <scope>NUCLEOTIDE SEQUENCE</scope>
    <source>
        <strain evidence="1">CB-2022</strain>
    </source>
</reference>
<name>A0ACB8WBT6_9TELE</name>
<organism evidence="1 2">
    <name type="scientific">Scortum barcoo</name>
    <name type="common">barcoo grunter</name>
    <dbReference type="NCBI Taxonomy" id="214431"/>
    <lineage>
        <taxon>Eukaryota</taxon>
        <taxon>Metazoa</taxon>
        <taxon>Chordata</taxon>
        <taxon>Craniata</taxon>
        <taxon>Vertebrata</taxon>
        <taxon>Euteleostomi</taxon>
        <taxon>Actinopterygii</taxon>
        <taxon>Neopterygii</taxon>
        <taxon>Teleostei</taxon>
        <taxon>Neoteleostei</taxon>
        <taxon>Acanthomorphata</taxon>
        <taxon>Eupercaria</taxon>
        <taxon>Centrarchiformes</taxon>
        <taxon>Terapontoidei</taxon>
        <taxon>Terapontidae</taxon>
        <taxon>Scortum</taxon>
    </lineage>
</organism>
<feature type="non-terminal residue" evidence="1">
    <location>
        <position position="1"/>
    </location>
</feature>
<keyword evidence="2" id="KW-1185">Reference proteome</keyword>
<evidence type="ECO:0000313" key="1">
    <source>
        <dbReference type="EMBL" id="KAI3365221.1"/>
    </source>
</evidence>
<dbReference type="Proteomes" id="UP000831701">
    <property type="component" value="Chromosome 12"/>
</dbReference>
<protein>
    <submittedName>
        <fullName evidence="1">Uncharacterized protein</fullName>
    </submittedName>
</protein>
<comment type="caution">
    <text evidence="1">The sequence shown here is derived from an EMBL/GenBank/DDBJ whole genome shotgun (WGS) entry which is preliminary data.</text>
</comment>
<evidence type="ECO:0000313" key="2">
    <source>
        <dbReference type="Proteomes" id="UP000831701"/>
    </source>
</evidence>
<gene>
    <name evidence="1" type="ORF">L3Q82_010318</name>
</gene>
<accession>A0ACB8WBT6</accession>